<feature type="compositionally biased region" description="Polar residues" evidence="1">
    <location>
        <begin position="338"/>
        <end position="351"/>
    </location>
</feature>
<evidence type="ECO:0000313" key="2">
    <source>
        <dbReference type="Proteomes" id="UP000694924"/>
    </source>
</evidence>
<dbReference type="RefSeq" id="XP_015188694.1">
    <property type="nucleotide sequence ID" value="XM_015333208.1"/>
</dbReference>
<feature type="region of interest" description="Disordered" evidence="1">
    <location>
        <begin position="596"/>
        <end position="626"/>
    </location>
</feature>
<evidence type="ECO:0000256" key="1">
    <source>
        <dbReference type="SAM" id="MobiDB-lite"/>
    </source>
</evidence>
<feature type="region of interest" description="Disordered" evidence="1">
    <location>
        <begin position="325"/>
        <end position="361"/>
    </location>
</feature>
<organism evidence="2 3">
    <name type="scientific">Polistes dominula</name>
    <name type="common">European paper wasp</name>
    <name type="synonym">Vespa dominula</name>
    <dbReference type="NCBI Taxonomy" id="743375"/>
    <lineage>
        <taxon>Eukaryota</taxon>
        <taxon>Metazoa</taxon>
        <taxon>Ecdysozoa</taxon>
        <taxon>Arthropoda</taxon>
        <taxon>Hexapoda</taxon>
        <taxon>Insecta</taxon>
        <taxon>Pterygota</taxon>
        <taxon>Neoptera</taxon>
        <taxon>Endopterygota</taxon>
        <taxon>Hymenoptera</taxon>
        <taxon>Apocrita</taxon>
        <taxon>Aculeata</taxon>
        <taxon>Vespoidea</taxon>
        <taxon>Vespidae</taxon>
        <taxon>Polistinae</taxon>
        <taxon>Polistini</taxon>
        <taxon>Polistes</taxon>
    </lineage>
</organism>
<accession>A0ABM1J8A6</accession>
<protein>
    <submittedName>
        <fullName evidence="3">Dual specificity protein kinase splB-like</fullName>
    </submittedName>
</protein>
<dbReference type="GeneID" id="107072898"/>
<evidence type="ECO:0000313" key="3">
    <source>
        <dbReference type="RefSeq" id="XP_015188694.1"/>
    </source>
</evidence>
<proteinExistence type="predicted"/>
<feature type="compositionally biased region" description="Basic and acidic residues" evidence="1">
    <location>
        <begin position="352"/>
        <end position="361"/>
    </location>
</feature>
<gene>
    <name evidence="3" type="primary">LOC107072898</name>
</gene>
<reference evidence="3" key="1">
    <citation type="submission" date="2025-08" db="UniProtKB">
        <authorList>
            <consortium name="RefSeq"/>
        </authorList>
    </citation>
    <scope>IDENTIFICATION</scope>
    <source>
        <tissue evidence="3">Whole body</tissue>
    </source>
</reference>
<feature type="region of interest" description="Disordered" evidence="1">
    <location>
        <begin position="172"/>
        <end position="192"/>
    </location>
</feature>
<dbReference type="Proteomes" id="UP000694924">
    <property type="component" value="Unplaced"/>
</dbReference>
<keyword evidence="2" id="KW-1185">Reference proteome</keyword>
<feature type="compositionally biased region" description="Basic residues" evidence="1">
    <location>
        <begin position="597"/>
        <end position="607"/>
    </location>
</feature>
<feature type="compositionally biased region" description="Basic and acidic residues" evidence="1">
    <location>
        <begin position="615"/>
        <end position="626"/>
    </location>
</feature>
<feature type="compositionally biased region" description="Polar residues" evidence="1">
    <location>
        <begin position="172"/>
        <end position="183"/>
    </location>
</feature>
<name>A0ABM1J8A6_POLDO</name>
<sequence length="626" mass="71648">MALRRRRGNNFTHSLNHFQSQSLKPVVGEKCDNNISKGKSSMNSEFAIENDMEDHSLISQNNIKFGNILYALDGKLNPTEAELTKQEIYRRLSDKYIASPQKFTKKLITIIEESILNNTLNASNISLINFDKISKELNKMCNIENESMPQQLFSTTVNVSPSGEVSKNVNSFNSTTNNENMINLDSPKIKTPELTNPRKKVYRKTPISIFKTQENKLCDISPESSLLNPRKKVYRKTPISIFKTQKNKPRDVSPEPSCSTDSSFEYLEAHCKRLYPNEKKDLLSAPPVKDNNSLNMDRVVSICEKQMASLDSTNDLKIKMKKRSSILKSEPKTEDSDSSYLYSIPGNSSCNDKNRNEKVKVTNKRKNDLDSEYLNNTDDFSKTLLSEIVKKRRRCFDTAKKMMEINSACNIIEEQKKTKSNSKSILDVNSNKPSDNSSQFMKMLMSCEDYHNYLDNKLTVLDASSINSTFNSTLTIPDEKKNTNINVIPSKKNVSPLSSPISYNENYEKVLARWNICENNKKKLKTMENNINNESKFFTTPGKLFTKGRQKRKIYFSDLSTLKKQSSSPKTMTNHNSNYNTNCKLLPGFKYKVESRKSRRMSLRKLSKLNATPNKNKENEKGINIQ</sequence>